<evidence type="ECO:0000313" key="2">
    <source>
        <dbReference type="EMBL" id="GAX91935.1"/>
    </source>
</evidence>
<organism evidence="2 3">
    <name type="scientific">Effusibacillus lacus</name>
    <dbReference type="NCBI Taxonomy" id="1348429"/>
    <lineage>
        <taxon>Bacteria</taxon>
        <taxon>Bacillati</taxon>
        <taxon>Bacillota</taxon>
        <taxon>Bacilli</taxon>
        <taxon>Bacillales</taxon>
        <taxon>Alicyclobacillaceae</taxon>
        <taxon>Effusibacillus</taxon>
    </lineage>
</organism>
<dbReference type="AlphaFoldDB" id="A0A292YTW7"/>
<dbReference type="Proteomes" id="UP000217785">
    <property type="component" value="Unassembled WGS sequence"/>
</dbReference>
<comment type="caution">
    <text evidence="2">The sequence shown here is derived from an EMBL/GenBank/DDBJ whole genome shotgun (WGS) entry which is preliminary data.</text>
</comment>
<evidence type="ECO:0000313" key="3">
    <source>
        <dbReference type="Proteomes" id="UP000217785"/>
    </source>
</evidence>
<sequence>MGRIVEFSNGEVYKQFPNKQWGLHTVRYTNSSRTSYSRPSGQRVEIAGEVYRVDRNTGSVDVNELNKAVERRKIEYMNAQARGDYTAMERAHREANELRKAGATLGANEDTATTKAMKKSYEGIKVEISRRSVEDLNKGIVEQKLKYEYARLRGDRAGMEAAAQVANNLRGMGGTISAETSLVDAIKKIGKEKAAAVIQNVKDFSEGYTYSTANNYSLGVVSAIHNDRAASRSTAYQLGKIAGDVQSTVNGARLTAAGATGTVVSVGSGAGAVAAPASAAATAYGAGVTYKSASNLVNDAAQFIKKSEGSGVSGSGNKDRKNTEWRPLNLEDAKKAGFEPGKKFNGEMVKVPEGKYKGRYGWEDKNGDIWIPAKPSESHGGLQFDVQLKKSKYKKHKNVYVD</sequence>
<evidence type="ECO:0000256" key="1">
    <source>
        <dbReference type="SAM" id="MobiDB-lite"/>
    </source>
</evidence>
<dbReference type="EMBL" id="BDUF01000112">
    <property type="protein sequence ID" value="GAX91935.1"/>
    <property type="molecule type" value="Genomic_DNA"/>
</dbReference>
<keyword evidence="3" id="KW-1185">Reference proteome</keyword>
<dbReference type="OrthoDB" id="4512022at2"/>
<reference evidence="3" key="1">
    <citation type="submission" date="2017-07" db="EMBL/GenBank/DDBJ databases">
        <title>Draft genome sequence of Effusibacillus lacus strain skLN1.</title>
        <authorList>
            <person name="Watanabe M."/>
            <person name="Kojima H."/>
            <person name="Fukui M."/>
        </authorList>
    </citation>
    <scope>NUCLEOTIDE SEQUENCE [LARGE SCALE GENOMIC DNA]</scope>
    <source>
        <strain evidence="3">skLN1</strain>
    </source>
</reference>
<dbReference type="RefSeq" id="WP_096184219.1">
    <property type="nucleotide sequence ID" value="NZ_BDUF01000112.1"/>
</dbReference>
<proteinExistence type="predicted"/>
<feature type="region of interest" description="Disordered" evidence="1">
    <location>
        <begin position="308"/>
        <end position="332"/>
    </location>
</feature>
<name>A0A292YTW7_9BACL</name>
<feature type="compositionally biased region" description="Basic and acidic residues" evidence="1">
    <location>
        <begin position="317"/>
        <end position="332"/>
    </location>
</feature>
<protein>
    <submittedName>
        <fullName evidence="2">Uncharacterized protein</fullName>
    </submittedName>
</protein>
<accession>A0A292YTW7</accession>
<gene>
    <name evidence="2" type="ORF">EFBL_3626</name>
</gene>